<dbReference type="InterPro" id="IPR027417">
    <property type="entry name" value="P-loop_NTPase"/>
</dbReference>
<dbReference type="EMBL" id="BOOA01000008">
    <property type="protein sequence ID" value="GIH23099.1"/>
    <property type="molecule type" value="Genomic_DNA"/>
</dbReference>
<dbReference type="SUPFAM" id="SSF52540">
    <property type="entry name" value="P-loop containing nucleoside triphosphate hydrolases"/>
    <property type="match status" value="1"/>
</dbReference>
<dbReference type="Pfam" id="PF19993">
    <property type="entry name" value="DO-GTPase2"/>
    <property type="match status" value="1"/>
</dbReference>
<sequence length="363" mass="39244">MAKKNGSVTVRLIRCPICLDQFVWDEQDMYEMVNGQYQPLDLSRIGDRVKRNHLLRTAYKKCPNPSGDTDAHYMASTYGTDPNPLIIGLVGTYATGKTHLLAAIVGALVRGGLQPFGLNVSALDIGLHKRFLEGVRRLLEKGQVLPQTPPAVVGFADAFVIGSASAADARTRTVAFFDVAGEDLQKTEKGARFLMAADALIFVVDPVRATPALVPFGDAAGQAAQLGDDAFGVVLDQLRSERNLLSIPTTVAIAKADLLRFQPPVDRWWRSPVTPERFSAETIAAESRDAYAFLYQHGAEAWLGPFHASAHSTLHFVSATGTNPRGDQLPRGASPQRVLLPLLSILAMTGLLPGFERGDQGES</sequence>
<keyword evidence="3" id="KW-1185">Reference proteome</keyword>
<dbReference type="InterPro" id="IPR045528">
    <property type="entry name" value="DO-GTPase2"/>
</dbReference>
<organism evidence="2 3">
    <name type="scientific">Acrocarpospora phusangensis</name>
    <dbReference type="NCBI Taxonomy" id="1070424"/>
    <lineage>
        <taxon>Bacteria</taxon>
        <taxon>Bacillati</taxon>
        <taxon>Actinomycetota</taxon>
        <taxon>Actinomycetes</taxon>
        <taxon>Streptosporangiales</taxon>
        <taxon>Streptosporangiaceae</taxon>
        <taxon>Acrocarpospora</taxon>
    </lineage>
</organism>
<evidence type="ECO:0000313" key="3">
    <source>
        <dbReference type="Proteomes" id="UP000640052"/>
    </source>
</evidence>
<name>A0A919Q642_9ACTN</name>
<comment type="caution">
    <text evidence="2">The sequence shown here is derived from an EMBL/GenBank/DDBJ whole genome shotgun (WGS) entry which is preliminary data.</text>
</comment>
<reference evidence="2" key="1">
    <citation type="submission" date="2021-01" db="EMBL/GenBank/DDBJ databases">
        <title>Whole genome shotgun sequence of Acrocarpospora phusangensis NBRC 108782.</title>
        <authorList>
            <person name="Komaki H."/>
            <person name="Tamura T."/>
        </authorList>
    </citation>
    <scope>NUCLEOTIDE SEQUENCE</scope>
    <source>
        <strain evidence="2">NBRC 108782</strain>
    </source>
</reference>
<dbReference type="AlphaFoldDB" id="A0A919Q642"/>
<gene>
    <name evidence="2" type="ORF">Aph01nite_14090</name>
</gene>
<dbReference type="Proteomes" id="UP000640052">
    <property type="component" value="Unassembled WGS sequence"/>
</dbReference>
<protein>
    <recommendedName>
        <fullName evidence="1">Double-GTPase 2 domain-containing protein</fullName>
    </recommendedName>
</protein>
<dbReference type="RefSeq" id="WP_204039924.1">
    <property type="nucleotide sequence ID" value="NZ_BOOA01000008.1"/>
</dbReference>
<evidence type="ECO:0000313" key="2">
    <source>
        <dbReference type="EMBL" id="GIH23099.1"/>
    </source>
</evidence>
<feature type="domain" description="Double-GTPase 2" evidence="1">
    <location>
        <begin position="86"/>
        <end position="283"/>
    </location>
</feature>
<evidence type="ECO:0000259" key="1">
    <source>
        <dbReference type="Pfam" id="PF19993"/>
    </source>
</evidence>
<accession>A0A919Q642</accession>
<proteinExistence type="predicted"/>